<dbReference type="PANTHER" id="PTHR24394:SF53">
    <property type="entry name" value="ZINC FINGER AND BTB DOMAIN CONTAINING 2"/>
    <property type="match status" value="1"/>
</dbReference>
<dbReference type="PANTHER" id="PTHR24394">
    <property type="entry name" value="ZINC FINGER PROTEIN"/>
    <property type="match status" value="1"/>
</dbReference>
<gene>
    <name evidence="11" type="primary">Zbtb2</name>
    <name evidence="11" type="ORF">GTO96_0014886</name>
</gene>
<keyword evidence="12" id="KW-1185">Reference proteome</keyword>
<organism evidence="11 12">
    <name type="scientific">Polypterus senegalus</name>
    <name type="common">Senegal bichir</name>
    <dbReference type="NCBI Taxonomy" id="55291"/>
    <lineage>
        <taxon>Eukaryota</taxon>
        <taxon>Metazoa</taxon>
        <taxon>Chordata</taxon>
        <taxon>Craniata</taxon>
        <taxon>Vertebrata</taxon>
        <taxon>Euteleostomi</taxon>
        <taxon>Actinopterygii</taxon>
        <taxon>Polypteriformes</taxon>
        <taxon>Polypteridae</taxon>
        <taxon>Polypterus</taxon>
    </lineage>
</organism>
<feature type="compositionally biased region" description="Polar residues" evidence="8">
    <location>
        <begin position="680"/>
        <end position="694"/>
    </location>
</feature>
<reference evidence="11 12" key="1">
    <citation type="journal article" date="2021" name="Cell">
        <title>Tracing the genetic footprints of vertebrate landing in non-teleost ray-finned fishes.</title>
        <authorList>
            <person name="Bi X."/>
            <person name="Wang K."/>
            <person name="Yang L."/>
            <person name="Pan H."/>
            <person name="Jiang H."/>
            <person name="Wei Q."/>
            <person name="Fang M."/>
            <person name="Yu H."/>
            <person name="Zhu C."/>
            <person name="Cai Y."/>
            <person name="He Y."/>
            <person name="Gan X."/>
            <person name="Zeng H."/>
            <person name="Yu D."/>
            <person name="Zhu Y."/>
            <person name="Jiang H."/>
            <person name="Qiu Q."/>
            <person name="Yang H."/>
            <person name="Zhang Y.E."/>
            <person name="Wang W."/>
            <person name="Zhu M."/>
            <person name="He S."/>
            <person name="Zhang G."/>
        </authorList>
    </citation>
    <scope>NUCLEOTIDE SEQUENCE [LARGE SCALE GENOMIC DNA]</scope>
    <source>
        <strain evidence="11">Bchr_013</strain>
    </source>
</reference>
<keyword evidence="2" id="KW-0479">Metal-binding</keyword>
<feature type="non-terminal residue" evidence="11">
    <location>
        <position position="1"/>
    </location>
</feature>
<dbReference type="InterPro" id="IPR013087">
    <property type="entry name" value="Znf_C2H2_type"/>
</dbReference>
<keyword evidence="6" id="KW-0539">Nucleus</keyword>
<dbReference type="InterPro" id="IPR036236">
    <property type="entry name" value="Znf_C2H2_sf"/>
</dbReference>
<dbReference type="Proteomes" id="UP000886611">
    <property type="component" value="Unassembled WGS sequence"/>
</dbReference>
<dbReference type="GO" id="GO:0000981">
    <property type="term" value="F:DNA-binding transcription factor activity, RNA polymerase II-specific"/>
    <property type="evidence" value="ECO:0007669"/>
    <property type="project" value="TreeGrafter"/>
</dbReference>
<accession>A0A8X7XJ27</accession>
<dbReference type="PROSITE" id="PS00028">
    <property type="entry name" value="ZINC_FINGER_C2H2_1"/>
    <property type="match status" value="2"/>
</dbReference>
<dbReference type="InterPro" id="IPR011333">
    <property type="entry name" value="SKP1/BTB/POZ_sf"/>
</dbReference>
<evidence type="ECO:0000256" key="8">
    <source>
        <dbReference type="SAM" id="MobiDB-lite"/>
    </source>
</evidence>
<comment type="subcellular location">
    <subcellularLocation>
        <location evidence="1">Nucleus</location>
    </subcellularLocation>
</comment>
<dbReference type="InterPro" id="IPR000210">
    <property type="entry name" value="BTB/POZ_dom"/>
</dbReference>
<feature type="domain" description="C2H2-type" evidence="10">
    <location>
        <begin position="849"/>
        <end position="876"/>
    </location>
</feature>
<dbReference type="InterPro" id="IPR003734">
    <property type="entry name" value="DUF155"/>
</dbReference>
<dbReference type="PROSITE" id="PS50097">
    <property type="entry name" value="BTB"/>
    <property type="match status" value="1"/>
</dbReference>
<feature type="region of interest" description="Disordered" evidence="8">
    <location>
        <begin position="778"/>
        <end position="832"/>
    </location>
</feature>
<dbReference type="Pfam" id="PF02582">
    <property type="entry name" value="DUF155"/>
    <property type="match status" value="1"/>
</dbReference>
<evidence type="ECO:0000256" key="7">
    <source>
        <dbReference type="PROSITE-ProRule" id="PRU00042"/>
    </source>
</evidence>
<feature type="domain" description="BTB" evidence="9">
    <location>
        <begin position="526"/>
        <end position="591"/>
    </location>
</feature>
<keyword evidence="4 7" id="KW-0863">Zinc-finger</keyword>
<evidence type="ECO:0000256" key="2">
    <source>
        <dbReference type="ARBA" id="ARBA00022723"/>
    </source>
</evidence>
<dbReference type="Gene3D" id="3.30.160.60">
    <property type="entry name" value="Classic Zinc Finger"/>
    <property type="match status" value="2"/>
</dbReference>
<evidence type="ECO:0000313" key="12">
    <source>
        <dbReference type="Proteomes" id="UP000886611"/>
    </source>
</evidence>
<dbReference type="SMART" id="SM00225">
    <property type="entry name" value="BTB"/>
    <property type="match status" value="1"/>
</dbReference>
<dbReference type="SUPFAM" id="SSF54695">
    <property type="entry name" value="POZ domain"/>
    <property type="match status" value="1"/>
</dbReference>
<sequence>MSDCLCPGRLHIWRSQQDAPPVSRRGPEKQNLVVDGRAQQGTPPKCRGCYVHTALRGKGTPRTTRGPREGRFNLMRVGSVHDKGAAVSTMRAVAGGARDSMASREAMPRTFPQLDESGKVSSLPIGSPPVGAERVFSFTGRDLPDPQQWRAHAGLRGSDSMPAVARAVEEETLQFERRWQQQGCWQARQHRRRGGKMAADQKSFPLTGTPLDGVSCVPANDCIEAGPRNVHRVQGGDPIGPEEEAHRKLPAGRLRVGLLPVFAGCSGGAGGMPSARRAAFVPGATCPPGRDAGTGEEGSRVHRGATVGDPMARRWILQPEVHGGEDAANVLVVGTEMSLKPDDHGIIFFFREGSVVFWNVPDKTMKLAMRILERHEIQPYEIALVHWENEEINYKMAEHRINLSSDLLMTPDFYWDRENLEHLYDKTYQFLSLNRRVKVGILFSNWVINEKLQHCTELTDLMRNHLSEKHSLRLEWMIVILITIEEMVALHSTSVPLDLSFGMELANHGLVLLQQLNAQREFGFLCDCTVAIGDVFFKAHKAVLAAFSNYFRMLFIHQDSDCVRLKPADIQPDIFSYLLNLMYTGKLAPQLIDPVRLEQGVKFLHAYPLLQEAGHGTFPQPDQIFPLATSLYGIQISDQQASLASRAGAPRSLSSPFETEQLSINNQLSSLSASNVSESKQTQSLSEPETSSAKVPSADEQNLEAPSATEDHPSANTILHVKPSIMKRNSSFRKHYSCHLCGSRFNQRSVLREHLLLHTQLLLPAATGLVETSMSPMLSSSVTEPTREAEDPPRGAGEIISEEEAQPATDSPRMERLQSQAETPPPSDIADIDNLESMDLEREVKRRKYECSTCGRKFIQKSHWREHMYIHTGKPYKCSACGKSFCRANQAARHVCLNQSSDTYTVVDKQSIELCSNEESSQLDGMFLSSGRPYKCNVCEMTFSSPNEVIKHLCFAQNSQVFPGLEGQAATPSDEAPKEEGSEPTSTGHLVPTIKTEEILVE</sequence>
<feature type="region of interest" description="Disordered" evidence="8">
    <location>
        <begin position="673"/>
        <end position="717"/>
    </location>
</feature>
<comment type="caution">
    <text evidence="11">The sequence shown here is derived from an EMBL/GenBank/DDBJ whole genome shotgun (WGS) entry which is preliminary data.</text>
</comment>
<dbReference type="EMBL" id="JAATIS010000485">
    <property type="protein sequence ID" value="KAG2468574.1"/>
    <property type="molecule type" value="Genomic_DNA"/>
</dbReference>
<dbReference type="SMART" id="SM00355">
    <property type="entry name" value="ZnF_C2H2"/>
    <property type="match status" value="4"/>
</dbReference>
<dbReference type="Gene3D" id="3.30.710.10">
    <property type="entry name" value="Potassium Channel Kv1.1, Chain A"/>
    <property type="match status" value="1"/>
</dbReference>
<evidence type="ECO:0000256" key="1">
    <source>
        <dbReference type="ARBA" id="ARBA00004123"/>
    </source>
</evidence>
<feature type="domain" description="C2H2-type" evidence="10">
    <location>
        <begin position="736"/>
        <end position="759"/>
    </location>
</feature>
<evidence type="ECO:0000259" key="9">
    <source>
        <dbReference type="PROSITE" id="PS50097"/>
    </source>
</evidence>
<dbReference type="FunFam" id="3.30.160.60:FF:002420">
    <property type="entry name" value="Zinc finger and BTB domain-containing protein 2"/>
    <property type="match status" value="1"/>
</dbReference>
<dbReference type="PROSITE" id="PS50157">
    <property type="entry name" value="ZINC_FINGER_C2H2_2"/>
    <property type="match status" value="3"/>
</dbReference>
<dbReference type="Pfam" id="PF00096">
    <property type="entry name" value="zf-C2H2"/>
    <property type="match status" value="1"/>
</dbReference>
<evidence type="ECO:0000256" key="6">
    <source>
        <dbReference type="ARBA" id="ARBA00023242"/>
    </source>
</evidence>
<proteinExistence type="predicted"/>
<keyword evidence="3" id="KW-0677">Repeat</keyword>
<protein>
    <submittedName>
        <fullName evidence="11">ZBTB2 protein</fullName>
    </submittedName>
</protein>
<dbReference type="CDD" id="cd18193">
    <property type="entry name" value="BTB_POZ_ZBTB2"/>
    <property type="match status" value="1"/>
</dbReference>
<evidence type="ECO:0000256" key="5">
    <source>
        <dbReference type="ARBA" id="ARBA00022833"/>
    </source>
</evidence>
<evidence type="ECO:0000256" key="3">
    <source>
        <dbReference type="ARBA" id="ARBA00022737"/>
    </source>
</evidence>
<evidence type="ECO:0000259" key="10">
    <source>
        <dbReference type="PROSITE" id="PS50157"/>
    </source>
</evidence>
<name>A0A8X7XJ27_POLSE</name>
<feature type="domain" description="C2H2-type" evidence="10">
    <location>
        <begin position="876"/>
        <end position="903"/>
    </location>
</feature>
<dbReference type="GO" id="GO:0008270">
    <property type="term" value="F:zinc ion binding"/>
    <property type="evidence" value="ECO:0007669"/>
    <property type="project" value="UniProtKB-KW"/>
</dbReference>
<evidence type="ECO:0000256" key="4">
    <source>
        <dbReference type="ARBA" id="ARBA00022771"/>
    </source>
</evidence>
<evidence type="ECO:0000313" key="11">
    <source>
        <dbReference type="EMBL" id="KAG2468574.1"/>
    </source>
</evidence>
<feature type="non-terminal residue" evidence="11">
    <location>
        <position position="1002"/>
    </location>
</feature>
<dbReference type="Pfam" id="PF00651">
    <property type="entry name" value="BTB"/>
    <property type="match status" value="1"/>
</dbReference>
<dbReference type="GO" id="GO:0005634">
    <property type="term" value="C:nucleus"/>
    <property type="evidence" value="ECO:0007669"/>
    <property type="project" value="UniProtKB-SubCell"/>
</dbReference>
<dbReference type="AlphaFoldDB" id="A0A8X7XJ27"/>
<feature type="region of interest" description="Disordered" evidence="8">
    <location>
        <begin position="965"/>
        <end position="995"/>
    </location>
</feature>
<dbReference type="SUPFAM" id="SSF57667">
    <property type="entry name" value="beta-beta-alpha zinc fingers"/>
    <property type="match status" value="2"/>
</dbReference>
<feature type="region of interest" description="Disordered" evidence="8">
    <location>
        <begin position="186"/>
        <end position="206"/>
    </location>
</feature>
<keyword evidence="5" id="KW-0862">Zinc</keyword>